<evidence type="ECO:0000313" key="2">
    <source>
        <dbReference type="Proteomes" id="UP000572984"/>
    </source>
</evidence>
<dbReference type="AlphaFoldDB" id="A0A838BR10"/>
<reference evidence="1 2" key="1">
    <citation type="submission" date="2020-07" db="EMBL/GenBank/DDBJ databases">
        <title>Draft genome and description of Microvirga mediterraneensis Marseille-Q2068 sp. nov.</title>
        <authorList>
            <person name="Boxberger M."/>
        </authorList>
    </citation>
    <scope>NUCLEOTIDE SEQUENCE [LARGE SCALE GENOMIC DNA]</scope>
    <source>
        <strain evidence="1 2">Marseille-Q2068</strain>
    </source>
</reference>
<comment type="caution">
    <text evidence="1">The sequence shown here is derived from an EMBL/GenBank/DDBJ whole genome shotgun (WGS) entry which is preliminary data.</text>
</comment>
<name>A0A838BR10_9HYPH</name>
<proteinExistence type="predicted"/>
<protein>
    <submittedName>
        <fullName evidence="1">Uncharacterized protein</fullName>
    </submittedName>
</protein>
<gene>
    <name evidence="1" type="ORF">H0S73_17805</name>
</gene>
<keyword evidence="2" id="KW-1185">Reference proteome</keyword>
<dbReference type="EMBL" id="JACDXJ010000001">
    <property type="protein sequence ID" value="MBA1157967.1"/>
    <property type="molecule type" value="Genomic_DNA"/>
</dbReference>
<accession>A0A838BR10</accession>
<sequence length="75" mass="8260">MTKPLESKALARAYQDGIEQGLKLAAERMSAYLEHLSGDPHSYISEVIAGRLTGEMVAERMEFAEPVADESQVVH</sequence>
<organism evidence="1 2">
    <name type="scientific">Microvirga mediterraneensis</name>
    <dbReference type="NCBI Taxonomy" id="2754695"/>
    <lineage>
        <taxon>Bacteria</taxon>
        <taxon>Pseudomonadati</taxon>
        <taxon>Pseudomonadota</taxon>
        <taxon>Alphaproteobacteria</taxon>
        <taxon>Hyphomicrobiales</taxon>
        <taxon>Methylobacteriaceae</taxon>
        <taxon>Microvirga</taxon>
    </lineage>
</organism>
<dbReference type="RefSeq" id="WP_181053395.1">
    <property type="nucleotide sequence ID" value="NZ_JACDXJ010000001.1"/>
</dbReference>
<dbReference type="Proteomes" id="UP000572984">
    <property type="component" value="Unassembled WGS sequence"/>
</dbReference>
<evidence type="ECO:0000313" key="1">
    <source>
        <dbReference type="EMBL" id="MBA1157967.1"/>
    </source>
</evidence>